<keyword evidence="2 6" id="KW-0812">Transmembrane</keyword>
<organism evidence="8 9">
    <name type="scientific">Leminorella grimontii</name>
    <dbReference type="NCBI Taxonomy" id="82981"/>
    <lineage>
        <taxon>Bacteria</taxon>
        <taxon>Pseudomonadati</taxon>
        <taxon>Pseudomonadota</taxon>
        <taxon>Gammaproteobacteria</taxon>
        <taxon>Enterobacterales</taxon>
        <taxon>Budviciaceae</taxon>
        <taxon>Leminorella</taxon>
    </lineage>
</organism>
<comment type="subcellular location">
    <subcellularLocation>
        <location evidence="1">Membrane</location>
        <topology evidence="1">Multi-pass membrane protein</topology>
    </subcellularLocation>
</comment>
<keyword evidence="3 6" id="KW-1133">Transmembrane helix</keyword>
<feature type="transmembrane region" description="Helical" evidence="6">
    <location>
        <begin position="387"/>
        <end position="407"/>
    </location>
</feature>
<evidence type="ECO:0000313" key="8">
    <source>
        <dbReference type="EMBL" id="GKX56940.1"/>
    </source>
</evidence>
<feature type="transmembrane region" description="Helical" evidence="6">
    <location>
        <begin position="165"/>
        <end position="184"/>
    </location>
</feature>
<feature type="transmembrane region" description="Helical" evidence="6">
    <location>
        <begin position="47"/>
        <end position="68"/>
    </location>
</feature>
<dbReference type="InterPro" id="IPR036259">
    <property type="entry name" value="MFS_trans_sf"/>
</dbReference>
<name>A0AAV5N4A0_9GAMM</name>
<dbReference type="AlphaFoldDB" id="A0AAV5N4A0"/>
<dbReference type="SUPFAM" id="SSF103473">
    <property type="entry name" value="MFS general substrate transporter"/>
    <property type="match status" value="1"/>
</dbReference>
<accession>A0AAV5N4A0</accession>
<feature type="transmembrane region" description="Helical" evidence="6">
    <location>
        <begin position="357"/>
        <end position="381"/>
    </location>
</feature>
<evidence type="ECO:0000256" key="3">
    <source>
        <dbReference type="ARBA" id="ARBA00022989"/>
    </source>
</evidence>
<feature type="transmembrane region" description="Helical" evidence="6">
    <location>
        <begin position="323"/>
        <end position="345"/>
    </location>
</feature>
<gene>
    <name evidence="8" type="ORF">SOASR030_30520</name>
</gene>
<evidence type="ECO:0000256" key="1">
    <source>
        <dbReference type="ARBA" id="ARBA00004141"/>
    </source>
</evidence>
<dbReference type="Gene3D" id="1.20.1250.20">
    <property type="entry name" value="MFS general substrate transporter like domains"/>
    <property type="match status" value="2"/>
</dbReference>
<dbReference type="InterPro" id="IPR020846">
    <property type="entry name" value="MFS_dom"/>
</dbReference>
<evidence type="ECO:0000256" key="2">
    <source>
        <dbReference type="ARBA" id="ARBA00022692"/>
    </source>
</evidence>
<protein>
    <submittedName>
        <fullName evidence="8">MFS transporter</fullName>
    </submittedName>
</protein>
<evidence type="ECO:0000256" key="5">
    <source>
        <dbReference type="ARBA" id="ARBA00038514"/>
    </source>
</evidence>
<dbReference type="PANTHER" id="PTHR11662">
    <property type="entry name" value="SOLUTE CARRIER FAMILY 17"/>
    <property type="match status" value="1"/>
</dbReference>
<feature type="transmembrane region" description="Helical" evidence="6">
    <location>
        <begin position="231"/>
        <end position="251"/>
    </location>
</feature>
<feature type="transmembrane region" description="Helical" evidence="6">
    <location>
        <begin position="77"/>
        <end position="102"/>
    </location>
</feature>
<dbReference type="GO" id="GO:0016020">
    <property type="term" value="C:membrane"/>
    <property type="evidence" value="ECO:0007669"/>
    <property type="project" value="UniProtKB-SubCell"/>
</dbReference>
<dbReference type="Proteomes" id="UP001058124">
    <property type="component" value="Unassembled WGS sequence"/>
</dbReference>
<dbReference type="PANTHER" id="PTHR11662:SF399">
    <property type="entry name" value="FI19708P1-RELATED"/>
    <property type="match status" value="1"/>
</dbReference>
<dbReference type="InterPro" id="IPR050382">
    <property type="entry name" value="MFS_Na/Anion_cotransporter"/>
</dbReference>
<comment type="similarity">
    <text evidence="5">Belongs to the major facilitator superfamily. Phthalate permease family.</text>
</comment>
<feature type="transmembrane region" description="Helical" evidence="6">
    <location>
        <begin position="263"/>
        <end position="288"/>
    </location>
</feature>
<dbReference type="Pfam" id="PF07690">
    <property type="entry name" value="MFS_1"/>
    <property type="match status" value="1"/>
</dbReference>
<dbReference type="InterPro" id="IPR011701">
    <property type="entry name" value="MFS"/>
</dbReference>
<dbReference type="GO" id="GO:0022857">
    <property type="term" value="F:transmembrane transporter activity"/>
    <property type="evidence" value="ECO:0007669"/>
    <property type="project" value="InterPro"/>
</dbReference>
<evidence type="ECO:0000256" key="6">
    <source>
        <dbReference type="SAM" id="Phobius"/>
    </source>
</evidence>
<evidence type="ECO:0000256" key="4">
    <source>
        <dbReference type="ARBA" id="ARBA00023136"/>
    </source>
</evidence>
<evidence type="ECO:0000259" key="7">
    <source>
        <dbReference type="PROSITE" id="PS50850"/>
    </source>
</evidence>
<sequence length="430" mass="47146">MLQIKARTKILALFCAMSFLMYVDRVNLAATAGLIKDELGLSNTELGVIFSAFAYTYAVFQIIGGWFVDRLGARRMIIFCGVIWVIATVLTGFVGGFVSLFLARLLLGVGEGAALPSQARAITYWFKPQQRGFVQGITHSFSRLGNAITPPIIVVLVAFWSWRGAFIGLGVVTFVWLISWIVSFKDDPRDHSGMTEEELEGVPVYEKKDLKVKAEPTPWGPLLKRMGPTMGVYFCYGWTSWLFFTWLPTFFMHGRDMDLKSSALFTAGVFLSGVVGNTVGGVISDKVLKMTGNLVTARRNIIIFSFITVLLLLIPVINTHSLLIMTICLSVAFFCLELTIGPIWAVPMDITPKYVGIASGLMNAGSAVAGIISPIVFGIIIDKTGNWSLPFYGSVVLLVVGIFLTFFMRPDKPLQVPGSGQAYVGARKTV</sequence>
<feature type="transmembrane region" description="Helical" evidence="6">
    <location>
        <begin position="300"/>
        <end position="317"/>
    </location>
</feature>
<feature type="domain" description="Major facilitator superfamily (MFS) profile" evidence="7">
    <location>
        <begin position="10"/>
        <end position="413"/>
    </location>
</feature>
<evidence type="ECO:0000313" key="9">
    <source>
        <dbReference type="Proteomes" id="UP001058124"/>
    </source>
</evidence>
<dbReference type="CDD" id="cd17319">
    <property type="entry name" value="MFS_ExuT_GudP_like"/>
    <property type="match status" value="1"/>
</dbReference>
<dbReference type="EMBL" id="BRLH01000009">
    <property type="protein sequence ID" value="GKX56940.1"/>
    <property type="molecule type" value="Genomic_DNA"/>
</dbReference>
<dbReference type="RefSeq" id="WP_051155748.1">
    <property type="nucleotide sequence ID" value="NZ_BRLH01000009.1"/>
</dbReference>
<keyword evidence="4 6" id="KW-0472">Membrane</keyword>
<keyword evidence="9" id="KW-1185">Reference proteome</keyword>
<comment type="caution">
    <text evidence="8">The sequence shown here is derived from an EMBL/GenBank/DDBJ whole genome shotgun (WGS) entry which is preliminary data.</text>
</comment>
<proteinExistence type="inferred from homology"/>
<dbReference type="PROSITE" id="PS50850">
    <property type="entry name" value="MFS"/>
    <property type="match status" value="1"/>
</dbReference>
<reference evidence="8" key="1">
    <citation type="submission" date="2022-06" db="EMBL/GenBank/DDBJ databases">
        <title>Draft genome sequences of Leminorella grimontii str. JCM5902.</title>
        <authorList>
            <person name="Wakabayashi Y."/>
            <person name="Kojima K."/>
        </authorList>
    </citation>
    <scope>NUCLEOTIDE SEQUENCE</scope>
    <source>
        <strain evidence="8">JCM 5902</strain>
    </source>
</reference>